<evidence type="ECO:0000313" key="2">
    <source>
        <dbReference type="Proteomes" id="UP000186030"/>
    </source>
</evidence>
<evidence type="ECO:0000313" key="1">
    <source>
        <dbReference type="EMBL" id="OKO91535.1"/>
    </source>
</evidence>
<dbReference type="AlphaFoldDB" id="A0A1Q5SUJ3"/>
<comment type="caution">
    <text evidence="1">The sequence shown here is derived from an EMBL/GenBank/DDBJ whole genome shotgun (WGS) entry which is preliminary data.</text>
</comment>
<name>A0A1Q5SUJ3_9BACL</name>
<reference evidence="2" key="2">
    <citation type="submission" date="2017-01" db="EMBL/GenBank/DDBJ databases">
        <title>Genome sequencing and annotation of Geobacillus sp. 1017, a Hydrocarbon-Oxidizing Thermophilic Bacterium Isolated from a Heavy Oil Reservoir (China).</title>
        <authorList>
            <person name="Kadnikov V.V."/>
            <person name="Mardanov A.V."/>
            <person name="Poltaraus A.B."/>
            <person name="Sokolova D.S."/>
            <person name="Semenova E.M."/>
            <person name="Ravin N.V."/>
            <person name="Tourova T.P."/>
            <person name="Nazina T.N."/>
        </authorList>
    </citation>
    <scope>NUCLEOTIDE SEQUENCE [LARGE SCALE GENOMIC DNA]</scope>
    <source>
        <strain evidence="2">1017</strain>
    </source>
</reference>
<reference evidence="1 2" key="1">
    <citation type="submission" date="2016-11" db="EMBL/GenBank/DDBJ databases">
        <authorList>
            <person name="Kadnikov V."/>
            <person name="Nazina T."/>
        </authorList>
    </citation>
    <scope>NUCLEOTIDE SEQUENCE [LARGE SCALE GENOMIC DNA]</scope>
    <source>
        <strain evidence="1 2">1017</strain>
    </source>
</reference>
<dbReference type="Proteomes" id="UP000186030">
    <property type="component" value="Unassembled WGS sequence"/>
</dbReference>
<organism evidence="1 2">
    <name type="scientific">Geobacillus proteiniphilus</name>
    <dbReference type="NCBI Taxonomy" id="860353"/>
    <lineage>
        <taxon>Bacteria</taxon>
        <taxon>Bacillati</taxon>
        <taxon>Bacillota</taxon>
        <taxon>Bacilli</taxon>
        <taxon>Bacillales</taxon>
        <taxon>Anoxybacillaceae</taxon>
        <taxon>Geobacillus</taxon>
    </lineage>
</organism>
<proteinExistence type="predicted"/>
<dbReference type="EMBL" id="MQMG01000037">
    <property type="protein sequence ID" value="OKO91535.1"/>
    <property type="molecule type" value="Genomic_DNA"/>
</dbReference>
<accession>A0A1Q5SUJ3</accession>
<protein>
    <submittedName>
        <fullName evidence="1">Uncharacterized protein</fullName>
    </submittedName>
</protein>
<sequence length="50" mass="5451">MCSVSTVIGLSRCKGEKARCVVMKTKRGDAEKRPWLAASGIACFYKRAVS</sequence>
<gene>
    <name evidence="1" type="ORF">BRO54_2656</name>
</gene>